<dbReference type="AlphaFoldDB" id="A0A1X7HQ61"/>
<dbReference type="STRING" id="1313296.SAMN05661091_5211"/>
<reference evidence="1 2" key="1">
    <citation type="submission" date="2017-04" db="EMBL/GenBank/DDBJ databases">
        <authorList>
            <person name="Afonso C.L."/>
            <person name="Miller P.J."/>
            <person name="Scott M.A."/>
            <person name="Spackman E."/>
            <person name="Goraichik I."/>
            <person name="Dimitrov K.M."/>
            <person name="Suarez D.L."/>
            <person name="Swayne D.E."/>
        </authorList>
    </citation>
    <scope>NUCLEOTIDE SEQUENCE [LARGE SCALE GENOMIC DNA]</scope>
    <source>
        <strain evidence="1 2">N3/975</strain>
    </source>
</reference>
<evidence type="ECO:0000313" key="1">
    <source>
        <dbReference type="EMBL" id="SMF90734.1"/>
    </source>
</evidence>
<accession>A0A1X7HQ61</accession>
<name>A0A1X7HQ61_9BACL</name>
<keyword evidence="2" id="KW-1185">Reference proteome</keyword>
<organism evidence="1 2">
    <name type="scientific">Paenibacillus uliginis N3/975</name>
    <dbReference type="NCBI Taxonomy" id="1313296"/>
    <lineage>
        <taxon>Bacteria</taxon>
        <taxon>Bacillati</taxon>
        <taxon>Bacillota</taxon>
        <taxon>Bacilli</taxon>
        <taxon>Bacillales</taxon>
        <taxon>Paenibacillaceae</taxon>
        <taxon>Paenibacillus</taxon>
    </lineage>
</organism>
<proteinExistence type="predicted"/>
<dbReference type="Proteomes" id="UP000192940">
    <property type="component" value="Chromosome I"/>
</dbReference>
<gene>
    <name evidence="1" type="ORF">SAMN05661091_5211</name>
</gene>
<evidence type="ECO:0000313" key="2">
    <source>
        <dbReference type="Proteomes" id="UP000192940"/>
    </source>
</evidence>
<sequence length="73" mass="8348">MDLFPRTCFLYAVVSCLLPLHWLKHFTVQFLRLTLVGLISLIVRLTQESADFSQSVFQTAVKLDGVPAVYYLN</sequence>
<dbReference type="EMBL" id="LT840184">
    <property type="protein sequence ID" value="SMF90734.1"/>
    <property type="molecule type" value="Genomic_DNA"/>
</dbReference>
<protein>
    <submittedName>
        <fullName evidence="1">Uncharacterized protein</fullName>
    </submittedName>
</protein>